<organism evidence="8">
    <name type="scientific">Desulfofervidus auxilii</name>
    <dbReference type="NCBI Taxonomy" id="1621989"/>
    <lineage>
        <taxon>Bacteria</taxon>
        <taxon>Pseudomonadati</taxon>
        <taxon>Thermodesulfobacteriota</taxon>
        <taxon>Candidatus Desulfofervidia</taxon>
        <taxon>Candidatus Desulfofervidales</taxon>
        <taxon>Candidatus Desulfofervidaceae</taxon>
        <taxon>Candidatus Desulfofervidus</taxon>
    </lineage>
</organism>
<dbReference type="CDD" id="cd06171">
    <property type="entry name" value="Sigma70_r4"/>
    <property type="match status" value="1"/>
</dbReference>
<comment type="caution">
    <text evidence="8">The sequence shown here is derived from an EMBL/GenBank/DDBJ whole genome shotgun (WGS) entry which is preliminary data.</text>
</comment>
<dbReference type="InterPro" id="IPR013324">
    <property type="entry name" value="RNA_pol_sigma_r3/r4-like"/>
</dbReference>
<feature type="domain" description="RNA polymerase sigma-70" evidence="7">
    <location>
        <begin position="200"/>
        <end position="226"/>
    </location>
</feature>
<dbReference type="NCBIfam" id="TIGR02937">
    <property type="entry name" value="sigma70-ECF"/>
    <property type="match status" value="1"/>
</dbReference>
<dbReference type="InterPro" id="IPR007627">
    <property type="entry name" value="RNA_pol_sigma70_r2"/>
</dbReference>
<keyword evidence="3 5" id="KW-0238">DNA-binding</keyword>
<evidence type="ECO:0000256" key="5">
    <source>
        <dbReference type="RuleBase" id="RU362124"/>
    </source>
</evidence>
<keyword evidence="4 5" id="KW-0804">Transcription</keyword>
<accession>A0A7C2AKR0</accession>
<dbReference type="GO" id="GO:0016987">
    <property type="term" value="F:sigma factor activity"/>
    <property type="evidence" value="ECO:0007669"/>
    <property type="project" value="UniProtKB-KW"/>
</dbReference>
<dbReference type="GO" id="GO:0003899">
    <property type="term" value="F:DNA-directed RNA polymerase activity"/>
    <property type="evidence" value="ECO:0007669"/>
    <property type="project" value="InterPro"/>
</dbReference>
<reference evidence="8" key="1">
    <citation type="journal article" date="2020" name="mSystems">
        <title>Genome- and Community-Level Interaction Insights into Carbon Utilization and Element Cycling Functions of Hydrothermarchaeota in Hydrothermal Sediment.</title>
        <authorList>
            <person name="Zhou Z."/>
            <person name="Liu Y."/>
            <person name="Xu W."/>
            <person name="Pan J."/>
            <person name="Luo Z.H."/>
            <person name="Li M."/>
        </authorList>
    </citation>
    <scope>NUCLEOTIDE SEQUENCE [LARGE SCALE GENOMIC DNA]</scope>
    <source>
        <strain evidence="8">HyVt-389</strain>
    </source>
</reference>
<dbReference type="SUPFAM" id="SSF88659">
    <property type="entry name" value="Sigma3 and sigma4 domains of RNA polymerase sigma factors"/>
    <property type="match status" value="2"/>
</dbReference>
<dbReference type="PROSITE" id="PS00715">
    <property type="entry name" value="SIGMA70_1"/>
    <property type="match status" value="1"/>
</dbReference>
<dbReference type="Pfam" id="PF04545">
    <property type="entry name" value="Sigma70_r4"/>
    <property type="match status" value="1"/>
</dbReference>
<dbReference type="PANTHER" id="PTHR30385">
    <property type="entry name" value="SIGMA FACTOR F FLAGELLAR"/>
    <property type="match status" value="1"/>
</dbReference>
<dbReference type="InterPro" id="IPR000943">
    <property type="entry name" value="RNA_pol_sigma70"/>
</dbReference>
<dbReference type="InterPro" id="IPR012845">
    <property type="entry name" value="RNA_pol_sigma_FliA_WhiG"/>
</dbReference>
<dbReference type="Proteomes" id="UP000885738">
    <property type="component" value="Unassembled WGS sequence"/>
</dbReference>
<dbReference type="GO" id="GO:0006352">
    <property type="term" value="P:DNA-templated transcription initiation"/>
    <property type="evidence" value="ECO:0007669"/>
    <property type="project" value="InterPro"/>
</dbReference>
<dbReference type="AlphaFoldDB" id="A0A7C2AKR0"/>
<dbReference type="PANTHER" id="PTHR30385:SF7">
    <property type="entry name" value="RNA POLYMERASE SIGMA FACTOR FLIA"/>
    <property type="match status" value="1"/>
</dbReference>
<comment type="similarity">
    <text evidence="5">Belongs to the sigma-70 factor family.</text>
</comment>
<keyword evidence="1 5" id="KW-0805">Transcription regulation</keyword>
<dbReference type="Gene3D" id="1.20.140.160">
    <property type="match status" value="1"/>
</dbReference>
<evidence type="ECO:0000256" key="3">
    <source>
        <dbReference type="ARBA" id="ARBA00023125"/>
    </source>
</evidence>
<proteinExistence type="inferred from homology"/>
<protein>
    <recommendedName>
        <fullName evidence="5">RNA polymerase sigma factor</fullName>
    </recommendedName>
</protein>
<evidence type="ECO:0000259" key="6">
    <source>
        <dbReference type="PROSITE" id="PS00715"/>
    </source>
</evidence>
<dbReference type="Pfam" id="PF04542">
    <property type="entry name" value="Sigma70_r2"/>
    <property type="match status" value="1"/>
</dbReference>
<dbReference type="GO" id="GO:0003677">
    <property type="term" value="F:DNA binding"/>
    <property type="evidence" value="ECO:0007669"/>
    <property type="project" value="UniProtKB-KW"/>
</dbReference>
<feature type="domain" description="RNA polymerase sigma-70" evidence="6">
    <location>
        <begin position="51"/>
        <end position="64"/>
    </location>
</feature>
<evidence type="ECO:0000256" key="1">
    <source>
        <dbReference type="ARBA" id="ARBA00023015"/>
    </source>
</evidence>
<dbReference type="PIRSF" id="PIRSF000770">
    <property type="entry name" value="RNA_pol_sigma-SigE/K"/>
    <property type="match status" value="1"/>
</dbReference>
<dbReference type="Gene3D" id="1.10.1740.10">
    <property type="match status" value="1"/>
</dbReference>
<name>A0A7C2AKR0_DESA2</name>
<evidence type="ECO:0000256" key="2">
    <source>
        <dbReference type="ARBA" id="ARBA00023082"/>
    </source>
</evidence>
<dbReference type="NCBIfam" id="TIGR02479">
    <property type="entry name" value="FliA_WhiG"/>
    <property type="match status" value="1"/>
</dbReference>
<dbReference type="EMBL" id="DRIH01000057">
    <property type="protein sequence ID" value="HEC67516.1"/>
    <property type="molecule type" value="Genomic_DNA"/>
</dbReference>
<keyword evidence="2 5" id="KW-0731">Sigma factor</keyword>
<dbReference type="InterPro" id="IPR013325">
    <property type="entry name" value="RNA_pol_sigma_r2"/>
</dbReference>
<dbReference type="Pfam" id="PF04539">
    <property type="entry name" value="Sigma70_r3"/>
    <property type="match status" value="1"/>
</dbReference>
<dbReference type="PRINTS" id="PR00046">
    <property type="entry name" value="SIGMA70FCT"/>
</dbReference>
<dbReference type="PROSITE" id="PS00716">
    <property type="entry name" value="SIGMA70_2"/>
    <property type="match status" value="1"/>
</dbReference>
<comment type="function">
    <text evidence="5">Sigma factors are initiation factors that promote the attachment of RNA polymerase to specific initiation sites and are then released.</text>
</comment>
<gene>
    <name evidence="8" type="ORF">ENI35_01680</name>
</gene>
<evidence type="ECO:0000259" key="7">
    <source>
        <dbReference type="PROSITE" id="PS00716"/>
    </source>
</evidence>
<evidence type="ECO:0000256" key="4">
    <source>
        <dbReference type="ARBA" id="ARBA00023163"/>
    </source>
</evidence>
<dbReference type="NCBIfam" id="NF005413">
    <property type="entry name" value="PRK06986.1"/>
    <property type="match status" value="1"/>
</dbReference>
<evidence type="ECO:0000313" key="8">
    <source>
        <dbReference type="EMBL" id="HEC67516.1"/>
    </source>
</evidence>
<dbReference type="SUPFAM" id="SSF88946">
    <property type="entry name" value="Sigma2 domain of RNA polymerase sigma factors"/>
    <property type="match status" value="1"/>
</dbReference>
<sequence>MDKLKNYQQVLQKKSIGHFIKEELVMEYMPLVKYVVGRIAHRLPSHVSYEDLISAGIIGLIDAIKKYDPSKNTEFKTYAYYRIKGAILDELRAMDWMPRSMRKKAKTIEDTYHKLEKKLGRQANDEEVASELGIECDEFYKLLEECKNMVILTSAEIENYIAEDWTLHLLEIKEILALAIKTLSEKEKMVISMYYYDQLTMKEIGYVLGLSESRISQIHTKAILKLRAKLKQDLKINDK</sequence>
<dbReference type="InterPro" id="IPR007630">
    <property type="entry name" value="RNA_pol_sigma70_r4"/>
</dbReference>
<dbReference type="InterPro" id="IPR014284">
    <property type="entry name" value="RNA_pol_sigma-70_dom"/>
</dbReference>
<dbReference type="InterPro" id="IPR007624">
    <property type="entry name" value="RNA_pol_sigma70_r3"/>
</dbReference>